<accession>C6RD73</accession>
<evidence type="ECO:0000313" key="1">
    <source>
        <dbReference type="EMBL" id="EET80640.1"/>
    </source>
</evidence>
<sequence length="62" mass="7248">MLYVVAFKICFITYQAYAPPANFIRAQSRFAIPPLASFRSNLNCNFGRLFLRPCLKFDRLRV</sequence>
<organism evidence="1 2">
    <name type="scientific">Campylobacter showae RM3277</name>
    <dbReference type="NCBI Taxonomy" id="553219"/>
    <lineage>
        <taxon>Bacteria</taxon>
        <taxon>Pseudomonadati</taxon>
        <taxon>Campylobacterota</taxon>
        <taxon>Epsilonproteobacteria</taxon>
        <taxon>Campylobacterales</taxon>
        <taxon>Campylobacteraceae</taxon>
        <taxon>Campylobacter</taxon>
    </lineage>
</organism>
<dbReference type="STRING" id="553219.CAMSH0001_1789"/>
<protein>
    <submittedName>
        <fullName evidence="1">Uncharacterized protein</fullName>
    </submittedName>
</protein>
<name>C6RD73_9BACT</name>
<proteinExistence type="predicted"/>
<keyword evidence="2" id="KW-1185">Reference proteome</keyword>
<comment type="caution">
    <text evidence="1">The sequence shown here is derived from an EMBL/GenBank/DDBJ whole genome shotgun (WGS) entry which is preliminary data.</text>
</comment>
<dbReference type="EMBL" id="ACVQ01000005">
    <property type="protein sequence ID" value="EET80640.1"/>
    <property type="molecule type" value="Genomic_DNA"/>
</dbReference>
<dbReference type="Proteomes" id="UP000003107">
    <property type="component" value="Unassembled WGS sequence"/>
</dbReference>
<reference evidence="1 2" key="1">
    <citation type="submission" date="2009-07" db="EMBL/GenBank/DDBJ databases">
        <authorList>
            <person name="Madupu R."/>
            <person name="Sebastian Y."/>
            <person name="Durkin A.S."/>
            <person name="Torralba M."/>
            <person name="Methe B."/>
            <person name="Sutton G.G."/>
            <person name="Strausberg R.L."/>
            <person name="Nelson K.E."/>
        </authorList>
    </citation>
    <scope>NUCLEOTIDE SEQUENCE [LARGE SCALE GENOMIC DNA]</scope>
    <source>
        <strain evidence="1 2">RM3277</strain>
    </source>
</reference>
<gene>
    <name evidence="1" type="ORF">CAMSH0001_1789</name>
</gene>
<dbReference type="AlphaFoldDB" id="C6RD73"/>
<evidence type="ECO:0000313" key="2">
    <source>
        <dbReference type="Proteomes" id="UP000003107"/>
    </source>
</evidence>